<keyword evidence="2" id="KW-1185">Reference proteome</keyword>
<dbReference type="Proteomes" id="UP001143856">
    <property type="component" value="Unassembled WGS sequence"/>
</dbReference>
<dbReference type="EMBL" id="JAPDGR010001986">
    <property type="protein sequence ID" value="KAJ2978286.1"/>
    <property type="molecule type" value="Genomic_DNA"/>
</dbReference>
<sequence>MNRFRTKRRAKDEDAVPRPSQDSESSMSFRGFRKGKKPQEPERKEIDLATALPSTDDFRTSLLMTGLSARFSMLREQDDPNTKIGKASDDSVLFPNRQSRIDLASFRGLGDIAEVESIKAASPFARMDSYHSDDAESLKAGSIMSRAKPTEGNNLFGGRQKIYKIPVSAGSSKPGDGGMGGRALYDDDVAQSAFQRWRRAEKERELSQDQPDESDAHDDQRPGSTELDVSRSESPAFSNYNRKRETSSTVSSAPSIARHSSAATSITSSQPAPSIKDWQPPSGYSSGPERSVTRTRRLYETGFFNQDAQESGSGGLAFAWIYGQIERRAEGFG</sequence>
<proteinExistence type="predicted"/>
<protein>
    <submittedName>
        <fullName evidence="1">Uncharacterized protein</fullName>
    </submittedName>
</protein>
<comment type="caution">
    <text evidence="1">The sequence shown here is derived from an EMBL/GenBank/DDBJ whole genome shotgun (WGS) entry which is preliminary data.</text>
</comment>
<name>A0ACC1NHF5_9PEZI</name>
<reference evidence="1" key="1">
    <citation type="submission" date="2022-10" db="EMBL/GenBank/DDBJ databases">
        <title>Genome Sequence of Xylaria curta.</title>
        <authorList>
            <person name="Buettner E."/>
        </authorList>
    </citation>
    <scope>NUCLEOTIDE SEQUENCE</scope>
    <source>
        <strain evidence="1">Babe10</strain>
    </source>
</reference>
<gene>
    <name evidence="1" type="ORF">NUW58_g7544</name>
</gene>
<accession>A0ACC1NHF5</accession>
<evidence type="ECO:0000313" key="1">
    <source>
        <dbReference type="EMBL" id="KAJ2978286.1"/>
    </source>
</evidence>
<organism evidence="1 2">
    <name type="scientific">Xylaria curta</name>
    <dbReference type="NCBI Taxonomy" id="42375"/>
    <lineage>
        <taxon>Eukaryota</taxon>
        <taxon>Fungi</taxon>
        <taxon>Dikarya</taxon>
        <taxon>Ascomycota</taxon>
        <taxon>Pezizomycotina</taxon>
        <taxon>Sordariomycetes</taxon>
        <taxon>Xylariomycetidae</taxon>
        <taxon>Xylariales</taxon>
        <taxon>Xylariaceae</taxon>
        <taxon>Xylaria</taxon>
    </lineage>
</organism>
<evidence type="ECO:0000313" key="2">
    <source>
        <dbReference type="Proteomes" id="UP001143856"/>
    </source>
</evidence>